<reference evidence="2 3" key="1">
    <citation type="submission" date="2020-01" db="EMBL/GenBank/DDBJ databases">
        <title>Genomic analysis of Aminipila sp. CBA3637.</title>
        <authorList>
            <person name="Kim Y.B."/>
            <person name="Roh S.W."/>
        </authorList>
    </citation>
    <scope>NUCLEOTIDE SEQUENCE [LARGE SCALE GENOMIC DNA]</scope>
    <source>
        <strain evidence="2 3">CBA3637</strain>
    </source>
</reference>
<evidence type="ECO:0000313" key="3">
    <source>
        <dbReference type="Proteomes" id="UP000463883"/>
    </source>
</evidence>
<keyword evidence="1" id="KW-0472">Membrane</keyword>
<dbReference type="EMBL" id="CP047591">
    <property type="protein sequence ID" value="QHI71736.1"/>
    <property type="molecule type" value="Genomic_DNA"/>
</dbReference>
<organism evidence="2 3">
    <name type="scientific">Aminipila terrae</name>
    <dbReference type="NCBI Taxonomy" id="2697030"/>
    <lineage>
        <taxon>Bacteria</taxon>
        <taxon>Bacillati</taxon>
        <taxon>Bacillota</taxon>
        <taxon>Clostridia</taxon>
        <taxon>Peptostreptococcales</taxon>
        <taxon>Anaerovoracaceae</taxon>
        <taxon>Aminipila</taxon>
    </lineage>
</organism>
<feature type="transmembrane region" description="Helical" evidence="1">
    <location>
        <begin position="12"/>
        <end position="32"/>
    </location>
</feature>
<keyword evidence="3" id="KW-1185">Reference proteome</keyword>
<evidence type="ECO:0000256" key="1">
    <source>
        <dbReference type="SAM" id="Phobius"/>
    </source>
</evidence>
<keyword evidence="1" id="KW-1133">Transmembrane helix</keyword>
<dbReference type="AlphaFoldDB" id="A0A6P1MJF1"/>
<feature type="transmembrane region" description="Helical" evidence="1">
    <location>
        <begin position="90"/>
        <end position="107"/>
    </location>
</feature>
<proteinExistence type="predicted"/>
<dbReference type="RefSeq" id="WP_162361510.1">
    <property type="nucleotide sequence ID" value="NZ_CP047591.1"/>
</dbReference>
<accession>A0A6P1MJF1</accession>
<name>A0A6P1MJF1_9FIRM</name>
<dbReference type="Proteomes" id="UP000463883">
    <property type="component" value="Chromosome"/>
</dbReference>
<dbReference type="Pfam" id="PF11188">
    <property type="entry name" value="DUF2975"/>
    <property type="match status" value="1"/>
</dbReference>
<dbReference type="KEGG" id="amic:Ami3637_04460"/>
<keyword evidence="1" id="KW-0812">Transmembrane</keyword>
<protein>
    <submittedName>
        <fullName evidence="2">DUF2975 domain-containing protein</fullName>
    </submittedName>
</protein>
<feature type="transmembrane region" description="Helical" evidence="1">
    <location>
        <begin position="52"/>
        <end position="70"/>
    </location>
</feature>
<feature type="transmembrane region" description="Helical" evidence="1">
    <location>
        <begin position="113"/>
        <end position="132"/>
    </location>
</feature>
<evidence type="ECO:0000313" key="2">
    <source>
        <dbReference type="EMBL" id="QHI71736.1"/>
    </source>
</evidence>
<sequence>MWNSNKSLKLSCICTRLVMALVLVCAAALPYLVDLYLSIGPHYLSEMDIKPFMIILYACCVPALAALYSLDRLLANIKREDIFTDKNVAYLRAISWCCFGVAVLVAMAGYYYFLFYFVAIVAAFIGLIVRVVKNVIEQAVIIKTENDFTI</sequence>
<dbReference type="InterPro" id="IPR021354">
    <property type="entry name" value="DUF2975"/>
</dbReference>
<gene>
    <name evidence="2" type="ORF">Ami3637_04460</name>
</gene>